<dbReference type="AlphaFoldDB" id="A0A6I5ZP04"/>
<sequence>MIQIAKDTITGILNNIGVKQVYYDDDAFNRSKANPSAIVLANKEELKDKRRKVCIWTDPATGKRYLRSQRYERILPIEVNIFHRTEELVDEIARALLAGLPDGIDDGQGNWTPIEPSTIDWPPDQKERALAVVFIKFIGGIYQDRELVAYTKLTGGNTSIQ</sequence>
<dbReference type="EMBL" id="CP046244">
    <property type="protein sequence ID" value="QGP91704.1"/>
    <property type="molecule type" value="Genomic_DNA"/>
</dbReference>
<evidence type="ECO:0000313" key="2">
    <source>
        <dbReference type="Proteomes" id="UP000425916"/>
    </source>
</evidence>
<proteinExistence type="predicted"/>
<protein>
    <submittedName>
        <fullName evidence="1">Uncharacterized protein</fullName>
    </submittedName>
</protein>
<dbReference type="OrthoDB" id="2990863at2"/>
<dbReference type="Proteomes" id="UP000425916">
    <property type="component" value="Chromosome"/>
</dbReference>
<dbReference type="RefSeq" id="WP_156272350.1">
    <property type="nucleotide sequence ID" value="NZ_CP046244.1"/>
</dbReference>
<reference evidence="1 2" key="1">
    <citation type="submission" date="2019-11" db="EMBL/GenBank/DDBJ databases">
        <title>Genome sequence of Moorella glycerini DSM11254.</title>
        <authorList>
            <person name="Poehlein A."/>
            <person name="Boeer T."/>
            <person name="Daniel R."/>
        </authorList>
    </citation>
    <scope>NUCLEOTIDE SEQUENCE [LARGE SCALE GENOMIC DNA]</scope>
    <source>
        <strain evidence="1 2">DSM 11254</strain>
    </source>
</reference>
<accession>A0A6I5ZP04</accession>
<name>A0A6I5ZP04_9FIRM</name>
<keyword evidence="2" id="KW-1185">Reference proteome</keyword>
<organism evidence="1 2">
    <name type="scientific">Neomoorella glycerini</name>
    <dbReference type="NCBI Taxonomy" id="55779"/>
    <lineage>
        <taxon>Bacteria</taxon>
        <taxon>Bacillati</taxon>
        <taxon>Bacillota</taxon>
        <taxon>Clostridia</taxon>
        <taxon>Neomoorellales</taxon>
        <taxon>Neomoorellaceae</taxon>
        <taxon>Neomoorella</taxon>
    </lineage>
</organism>
<gene>
    <name evidence="1" type="ORF">MGLY_10460</name>
</gene>
<evidence type="ECO:0000313" key="1">
    <source>
        <dbReference type="EMBL" id="QGP91704.1"/>
    </source>
</evidence>